<dbReference type="HOGENOM" id="CLU_2652541_0_0_11"/>
<organism evidence="1 2">
    <name type="scientific">Slackia exigua (strain ATCC 700122 / DSM 15923 / CIP 105133 / JCM 11022 / KCTC 5966 / S-7)</name>
    <dbReference type="NCBI Taxonomy" id="649764"/>
    <lineage>
        <taxon>Bacteria</taxon>
        <taxon>Bacillati</taxon>
        <taxon>Actinomycetota</taxon>
        <taxon>Coriobacteriia</taxon>
        <taxon>Eggerthellales</taxon>
        <taxon>Eggerthellaceae</taxon>
        <taxon>Slackia</taxon>
    </lineage>
</organism>
<dbReference type="Proteomes" id="UP000006001">
    <property type="component" value="Unassembled WGS sequence"/>
</dbReference>
<accession>D0WIJ1</accession>
<gene>
    <name evidence="1" type="ORF">HMPREF0762_01665</name>
</gene>
<evidence type="ECO:0000313" key="2">
    <source>
        <dbReference type="Proteomes" id="UP000006001"/>
    </source>
</evidence>
<name>D0WIJ1_SLAES</name>
<evidence type="ECO:0000313" key="1">
    <source>
        <dbReference type="EMBL" id="EEZ60857.1"/>
    </source>
</evidence>
<protein>
    <submittedName>
        <fullName evidence="1">Uncharacterized protein</fullName>
    </submittedName>
</protein>
<reference evidence="1" key="1">
    <citation type="submission" date="2009-10" db="EMBL/GenBank/DDBJ databases">
        <authorList>
            <person name="Weinstock G."/>
            <person name="Sodergren E."/>
            <person name="Clifton S."/>
            <person name="Fulton L."/>
            <person name="Fulton B."/>
            <person name="Courtney L."/>
            <person name="Fronick C."/>
            <person name="Harrison M."/>
            <person name="Strong C."/>
            <person name="Farmer C."/>
            <person name="Delahaunty K."/>
            <person name="Markovic C."/>
            <person name="Hall O."/>
            <person name="Minx P."/>
            <person name="Tomlinson C."/>
            <person name="Mitreva M."/>
            <person name="Nelson J."/>
            <person name="Hou S."/>
            <person name="Wollam A."/>
            <person name="Pepin K.H."/>
            <person name="Johnson M."/>
            <person name="Bhonagiri V."/>
            <person name="Nash W.E."/>
            <person name="Warren W."/>
            <person name="Chinwalla A."/>
            <person name="Mardis E.R."/>
            <person name="Wilson R.K."/>
        </authorList>
    </citation>
    <scope>NUCLEOTIDE SEQUENCE [LARGE SCALE GENOMIC DNA]</scope>
    <source>
        <strain evidence="1">ATCC 700122</strain>
    </source>
</reference>
<sequence>MVLPLFGKVRAHRGIRETGNARESGIPAHSIPVRGSASPLRAAPLRQHCATGPLDRHDEILCGCERNRNYRVLIES</sequence>
<dbReference type="AlphaFoldDB" id="D0WIJ1"/>
<proteinExistence type="predicted"/>
<keyword evidence="2" id="KW-1185">Reference proteome</keyword>
<comment type="caution">
    <text evidence="1">The sequence shown here is derived from an EMBL/GenBank/DDBJ whole genome shotgun (WGS) entry which is preliminary data.</text>
</comment>
<dbReference type="EMBL" id="ACUX02000016">
    <property type="protein sequence ID" value="EEZ60857.1"/>
    <property type="molecule type" value="Genomic_DNA"/>
</dbReference>